<evidence type="ECO:0000313" key="2">
    <source>
        <dbReference type="EMBL" id="CAI0552405.1"/>
    </source>
</evidence>
<dbReference type="Proteomes" id="UP001154282">
    <property type="component" value="Unassembled WGS sequence"/>
</dbReference>
<evidence type="ECO:0000313" key="3">
    <source>
        <dbReference type="Proteomes" id="UP001154282"/>
    </source>
</evidence>
<accession>A0AAV0R4H1</accession>
<dbReference type="PANTHER" id="PTHR46033:SF8">
    <property type="entry name" value="PROTEIN MAINTENANCE OF MERISTEMS-LIKE"/>
    <property type="match status" value="1"/>
</dbReference>
<gene>
    <name evidence="2" type="ORF">LITE_LOCUS46411</name>
</gene>
<proteinExistence type="predicted"/>
<evidence type="ECO:0000259" key="1">
    <source>
        <dbReference type="Pfam" id="PF10536"/>
    </source>
</evidence>
<protein>
    <recommendedName>
        <fullName evidence="1">Aminotransferase-like plant mobile domain-containing protein</fullName>
    </recommendedName>
</protein>
<dbReference type="Pfam" id="PF10536">
    <property type="entry name" value="PMD"/>
    <property type="match status" value="1"/>
</dbReference>
<feature type="domain" description="Aminotransferase-like plant mobile" evidence="1">
    <location>
        <begin position="3"/>
        <end position="54"/>
    </location>
</feature>
<dbReference type="GO" id="GO:0010073">
    <property type="term" value="P:meristem maintenance"/>
    <property type="evidence" value="ECO:0007669"/>
    <property type="project" value="InterPro"/>
</dbReference>
<dbReference type="InterPro" id="IPR044824">
    <property type="entry name" value="MAIN-like"/>
</dbReference>
<reference evidence="2" key="1">
    <citation type="submission" date="2022-08" db="EMBL/GenBank/DDBJ databases">
        <authorList>
            <person name="Gutierrez-Valencia J."/>
        </authorList>
    </citation>
    <scope>NUCLEOTIDE SEQUENCE</scope>
</reference>
<dbReference type="EMBL" id="CAMGYJ010000010">
    <property type="protein sequence ID" value="CAI0552405.1"/>
    <property type="molecule type" value="Genomic_DNA"/>
</dbReference>
<dbReference type="PANTHER" id="PTHR46033">
    <property type="entry name" value="PROTEIN MAIN-LIKE 2"/>
    <property type="match status" value="1"/>
</dbReference>
<name>A0AAV0R4H1_9ROSI</name>
<keyword evidence="3" id="KW-1185">Reference proteome</keyword>
<organism evidence="2 3">
    <name type="scientific">Linum tenue</name>
    <dbReference type="NCBI Taxonomy" id="586396"/>
    <lineage>
        <taxon>Eukaryota</taxon>
        <taxon>Viridiplantae</taxon>
        <taxon>Streptophyta</taxon>
        <taxon>Embryophyta</taxon>
        <taxon>Tracheophyta</taxon>
        <taxon>Spermatophyta</taxon>
        <taxon>Magnoliopsida</taxon>
        <taxon>eudicotyledons</taxon>
        <taxon>Gunneridae</taxon>
        <taxon>Pentapetalae</taxon>
        <taxon>rosids</taxon>
        <taxon>fabids</taxon>
        <taxon>Malpighiales</taxon>
        <taxon>Linaceae</taxon>
        <taxon>Linum</taxon>
    </lineage>
</organism>
<sequence>MTVDPCLITALVDHWRPETSTFHLSLGEVTITLKDGATLTGLPIDGDPFIVIYQMMSGWGCVRDC</sequence>
<comment type="caution">
    <text evidence="2">The sequence shown here is derived from an EMBL/GenBank/DDBJ whole genome shotgun (WGS) entry which is preliminary data.</text>
</comment>
<dbReference type="InterPro" id="IPR019557">
    <property type="entry name" value="AminoTfrase-like_pln_mobile"/>
</dbReference>
<dbReference type="AlphaFoldDB" id="A0AAV0R4H1"/>